<dbReference type="Pfam" id="PF01244">
    <property type="entry name" value="Peptidase_M19"/>
    <property type="match status" value="1"/>
</dbReference>
<evidence type="ECO:0000256" key="1">
    <source>
        <dbReference type="SAM" id="MobiDB-lite"/>
    </source>
</evidence>
<dbReference type="AlphaFoldDB" id="A0A852WRZ2"/>
<dbReference type="PANTHER" id="PTHR10443:SF12">
    <property type="entry name" value="DIPEPTIDASE"/>
    <property type="match status" value="1"/>
</dbReference>
<dbReference type="EC" id="3.4.13.19" evidence="2"/>
<proteinExistence type="predicted"/>
<dbReference type="PANTHER" id="PTHR10443">
    <property type="entry name" value="MICROSOMAL DIPEPTIDASE"/>
    <property type="match status" value="1"/>
</dbReference>
<dbReference type="RefSeq" id="WP_179422330.1">
    <property type="nucleotide sequence ID" value="NZ_JACCAB010000001.1"/>
</dbReference>
<name>A0A852WRZ2_9MICO</name>
<gene>
    <name evidence="2" type="ORF">BJ986_002563</name>
</gene>
<dbReference type="Proteomes" id="UP000573599">
    <property type="component" value="Unassembled WGS sequence"/>
</dbReference>
<dbReference type="InterPro" id="IPR032466">
    <property type="entry name" value="Metal_Hydrolase"/>
</dbReference>
<keyword evidence="2" id="KW-0645">Protease</keyword>
<evidence type="ECO:0000313" key="2">
    <source>
        <dbReference type="EMBL" id="NYG08076.1"/>
    </source>
</evidence>
<dbReference type="Gene3D" id="3.20.20.140">
    <property type="entry name" value="Metal-dependent hydrolases"/>
    <property type="match status" value="1"/>
</dbReference>
<comment type="caution">
    <text evidence="2">The sequence shown here is derived from an EMBL/GenBank/DDBJ whole genome shotgun (WGS) entry which is preliminary data.</text>
</comment>
<keyword evidence="3" id="KW-1185">Reference proteome</keyword>
<dbReference type="GO" id="GO:0006508">
    <property type="term" value="P:proteolysis"/>
    <property type="evidence" value="ECO:0007669"/>
    <property type="project" value="InterPro"/>
</dbReference>
<organism evidence="2 3">
    <name type="scientific">Pedococcus badiiscoriae</name>
    <dbReference type="NCBI Taxonomy" id="642776"/>
    <lineage>
        <taxon>Bacteria</taxon>
        <taxon>Bacillati</taxon>
        <taxon>Actinomycetota</taxon>
        <taxon>Actinomycetes</taxon>
        <taxon>Micrococcales</taxon>
        <taxon>Intrasporangiaceae</taxon>
        <taxon>Pedococcus</taxon>
    </lineage>
</organism>
<dbReference type="InterPro" id="IPR008257">
    <property type="entry name" value="Pept_M19"/>
</dbReference>
<keyword evidence="2" id="KW-0224">Dipeptidase</keyword>
<dbReference type="CDD" id="cd01301">
    <property type="entry name" value="rDP_like"/>
    <property type="match status" value="1"/>
</dbReference>
<dbReference type="GO" id="GO:0070573">
    <property type="term" value="F:metallodipeptidase activity"/>
    <property type="evidence" value="ECO:0007669"/>
    <property type="project" value="InterPro"/>
</dbReference>
<feature type="region of interest" description="Disordered" evidence="1">
    <location>
        <begin position="380"/>
        <end position="403"/>
    </location>
</feature>
<protein>
    <submittedName>
        <fullName evidence="2">Membrane dipeptidase</fullName>
        <ecNumber evidence="2">3.4.13.19</ecNumber>
    </submittedName>
</protein>
<dbReference type="SUPFAM" id="SSF51556">
    <property type="entry name" value="Metallo-dependent hydrolases"/>
    <property type="match status" value="1"/>
</dbReference>
<sequence>MTATVDATPARISALLQRHPVVDGHNDLLWEARARVGYDFARLDLEAGGTPTHTDLPRLAQGGVGGQFWSVFVPASMSGDDAVSATLEQIDAGHQMVARYADRLAFARTSDEVARAWESGRIASLLGAEGGHSINNSLATLRMLHVLGVRYLTLTHNSNVDWADSATDVPVHQGLSAFGVEVVREMNRIGMLVDLSHVSADTMRDALRVAQAPAIFSHSSAQAVCDSPRNVPDDVLESLRDNNGVCMVTFVPTFVNAEAAAWRLELNAVAAEQGITPTDADAYTAFYDEYCLTRPTPKATLDDVVRHVEHVRDVAGVDHVGLGGDYDGVAALPAGLEDVTGYPRLLGALADRGWSDDDLGKLTSGNILRVMREAEAAARALQEQRGPSLATIRDLDAEPPAPG</sequence>
<keyword evidence="2" id="KW-0378">Hydrolase</keyword>
<accession>A0A852WRZ2</accession>
<evidence type="ECO:0000313" key="3">
    <source>
        <dbReference type="Proteomes" id="UP000573599"/>
    </source>
</evidence>
<reference evidence="2 3" key="1">
    <citation type="submission" date="2020-07" db="EMBL/GenBank/DDBJ databases">
        <title>Sequencing the genomes of 1000 actinobacteria strains.</title>
        <authorList>
            <person name="Klenk H.-P."/>
        </authorList>
    </citation>
    <scope>NUCLEOTIDE SEQUENCE [LARGE SCALE GENOMIC DNA]</scope>
    <source>
        <strain evidence="2 3">DSM 23987</strain>
    </source>
</reference>
<dbReference type="EMBL" id="JACCAB010000001">
    <property type="protein sequence ID" value="NYG08076.1"/>
    <property type="molecule type" value="Genomic_DNA"/>
</dbReference>
<dbReference type="PROSITE" id="PS51365">
    <property type="entry name" value="RENAL_DIPEPTIDASE_2"/>
    <property type="match status" value="1"/>
</dbReference>